<dbReference type="Proteomes" id="UP001152888">
    <property type="component" value="Unassembled WGS sequence"/>
</dbReference>
<dbReference type="EMBL" id="CAKOFQ010007217">
    <property type="protein sequence ID" value="CAH1995178.1"/>
    <property type="molecule type" value="Genomic_DNA"/>
</dbReference>
<dbReference type="SMART" id="SM00182">
    <property type="entry name" value="CULLIN"/>
    <property type="match status" value="1"/>
</dbReference>
<dbReference type="InterPro" id="IPR045093">
    <property type="entry name" value="Cullin"/>
</dbReference>
<dbReference type="FunFam" id="1.10.10.10:FF:000091">
    <property type="entry name" value="Cullin 3"/>
    <property type="match status" value="1"/>
</dbReference>
<proteinExistence type="inferred from homology"/>
<protein>
    <recommendedName>
        <fullName evidence="3">Cullin family profile domain-containing protein</fullName>
    </recommendedName>
</protein>
<evidence type="ECO:0000256" key="2">
    <source>
        <dbReference type="PROSITE-ProRule" id="PRU00330"/>
    </source>
</evidence>
<dbReference type="PANTHER" id="PTHR11932">
    <property type="entry name" value="CULLIN"/>
    <property type="match status" value="1"/>
</dbReference>
<dbReference type="Pfam" id="PF10557">
    <property type="entry name" value="Cullin_Nedd8"/>
    <property type="match status" value="1"/>
</dbReference>
<dbReference type="PROSITE" id="PS01256">
    <property type="entry name" value="CULLIN_1"/>
    <property type="match status" value="1"/>
</dbReference>
<dbReference type="Gene3D" id="1.10.10.10">
    <property type="entry name" value="Winged helix-like DNA-binding domain superfamily/Winged helix DNA-binding domain"/>
    <property type="match status" value="1"/>
</dbReference>
<dbReference type="PROSITE" id="PS50069">
    <property type="entry name" value="CULLIN_2"/>
    <property type="match status" value="1"/>
</dbReference>
<dbReference type="InterPro" id="IPR036317">
    <property type="entry name" value="Cullin_homology_sf"/>
</dbReference>
<organism evidence="4 5">
    <name type="scientific">Acanthoscelides obtectus</name>
    <name type="common">Bean weevil</name>
    <name type="synonym">Bruchus obtectus</name>
    <dbReference type="NCBI Taxonomy" id="200917"/>
    <lineage>
        <taxon>Eukaryota</taxon>
        <taxon>Metazoa</taxon>
        <taxon>Ecdysozoa</taxon>
        <taxon>Arthropoda</taxon>
        <taxon>Hexapoda</taxon>
        <taxon>Insecta</taxon>
        <taxon>Pterygota</taxon>
        <taxon>Neoptera</taxon>
        <taxon>Endopterygota</taxon>
        <taxon>Coleoptera</taxon>
        <taxon>Polyphaga</taxon>
        <taxon>Cucujiformia</taxon>
        <taxon>Chrysomeloidea</taxon>
        <taxon>Chrysomelidae</taxon>
        <taxon>Bruchinae</taxon>
        <taxon>Bruchini</taxon>
        <taxon>Acanthoscelides</taxon>
    </lineage>
</organism>
<keyword evidence="5" id="KW-1185">Reference proteome</keyword>
<dbReference type="GO" id="GO:0031625">
    <property type="term" value="F:ubiquitin protein ligase binding"/>
    <property type="evidence" value="ECO:0007669"/>
    <property type="project" value="InterPro"/>
</dbReference>
<dbReference type="SUPFAM" id="SSF46785">
    <property type="entry name" value="Winged helix' DNA-binding domain"/>
    <property type="match status" value="1"/>
</dbReference>
<feature type="domain" description="Cullin family profile" evidence="3">
    <location>
        <begin position="1"/>
        <end position="166"/>
    </location>
</feature>
<evidence type="ECO:0000313" key="4">
    <source>
        <dbReference type="EMBL" id="CAH1995178.1"/>
    </source>
</evidence>
<dbReference type="InterPro" id="IPR059120">
    <property type="entry name" value="Cullin-like_AB"/>
</dbReference>
<reference evidence="4" key="1">
    <citation type="submission" date="2022-03" db="EMBL/GenBank/DDBJ databases">
        <authorList>
            <person name="Sayadi A."/>
        </authorList>
    </citation>
    <scope>NUCLEOTIDE SEQUENCE</scope>
</reference>
<dbReference type="InterPro" id="IPR036388">
    <property type="entry name" value="WH-like_DNA-bd_sf"/>
</dbReference>
<dbReference type="AlphaFoldDB" id="A0A9P0PV71"/>
<evidence type="ECO:0000313" key="5">
    <source>
        <dbReference type="Proteomes" id="UP001152888"/>
    </source>
</evidence>
<keyword evidence="1" id="KW-0832">Ubl conjugation</keyword>
<dbReference type="SUPFAM" id="SSF75632">
    <property type="entry name" value="Cullin homology domain"/>
    <property type="match status" value="1"/>
</dbReference>
<accession>A0A9P0PV71</accession>
<name>A0A9P0PV71_ACAOB</name>
<dbReference type="FunFam" id="3.30.230.130:FF:000002">
    <property type="entry name" value="cullin-3 isoform X1"/>
    <property type="match status" value="1"/>
</dbReference>
<dbReference type="InterPro" id="IPR036390">
    <property type="entry name" value="WH_DNA-bd_sf"/>
</dbReference>
<dbReference type="GO" id="GO:0006511">
    <property type="term" value="P:ubiquitin-dependent protein catabolic process"/>
    <property type="evidence" value="ECO:0007669"/>
    <property type="project" value="InterPro"/>
</dbReference>
<comment type="similarity">
    <text evidence="2">Belongs to the cullin family.</text>
</comment>
<dbReference type="InterPro" id="IPR016158">
    <property type="entry name" value="Cullin_homology"/>
</dbReference>
<dbReference type="Pfam" id="PF26557">
    <property type="entry name" value="Cullin_AB"/>
    <property type="match status" value="1"/>
</dbReference>
<gene>
    <name evidence="4" type="ORF">ACAOBT_LOCUS22444</name>
</gene>
<sequence length="298" mass="34254">MFKDMTVSNTIMDEFKEHVVKSETNLGGVDLFMRVLTTGFWPTQSATPKCHIPAVPLAAFECFRRFYLAKHSGRQLTLQPQLGNADLNAVFYGPRKEENEKDGACSSSTSLVSNRSGPRKHIIQVSTYQMVVLMLFNNHDKLTYEEILNESDIPERDLIRALQSLAMGKATQRVLIKNPKTKEIESSHEFYVNDSFTSKLHRVKIQTVAAKGESEPERRETRNKVDEDRKHEIEAAIVRIMKSRKRMAHNILVTEVTEQLKSRFLPSPVIIKKRIEGLIEREYLARTPEDRKVYTYVA</sequence>
<dbReference type="OrthoDB" id="27073at2759"/>
<dbReference type="GO" id="GO:0031461">
    <property type="term" value="C:cullin-RING ubiquitin ligase complex"/>
    <property type="evidence" value="ECO:0007669"/>
    <property type="project" value="InterPro"/>
</dbReference>
<dbReference type="Gene3D" id="3.30.230.130">
    <property type="entry name" value="Cullin, Chain C, Domain 2"/>
    <property type="match status" value="1"/>
</dbReference>
<evidence type="ECO:0000256" key="1">
    <source>
        <dbReference type="ARBA" id="ARBA00022843"/>
    </source>
</evidence>
<dbReference type="InterPro" id="IPR016157">
    <property type="entry name" value="Cullin_CS"/>
</dbReference>
<evidence type="ECO:0000259" key="3">
    <source>
        <dbReference type="PROSITE" id="PS50069"/>
    </source>
</evidence>
<dbReference type="InterPro" id="IPR019559">
    <property type="entry name" value="Cullin_neddylation_domain"/>
</dbReference>
<dbReference type="SMART" id="SM00884">
    <property type="entry name" value="Cullin_Nedd8"/>
    <property type="match status" value="1"/>
</dbReference>
<comment type="caution">
    <text evidence="4">The sequence shown here is derived from an EMBL/GenBank/DDBJ whole genome shotgun (WGS) entry which is preliminary data.</text>
</comment>